<comment type="caution">
    <text evidence="2">The sequence shown here is derived from an EMBL/GenBank/DDBJ whole genome shotgun (WGS) entry which is preliminary data.</text>
</comment>
<sequence>MTRDPTICRAALTALAATALTHVPALSAQDAPQTTDEVVVAEDTGAGATGRLAVNIAVGNDNQQVGDAVIAIGDIASVTETVSQRMSGPAPTDRSTSITIGDGAFAGVNGLTSINITAGTQNQMANLAALAIGNSGAMSDQLLEQSRAPIEPNGGIQEGSLPSNDRIAIGDTAFGEGSGLIQVNLIGGEGNSSANTFALTTPGEGSP</sequence>
<dbReference type="RefSeq" id="WP_160598695.1">
    <property type="nucleotide sequence ID" value="NZ_WTYS01000001.1"/>
</dbReference>
<evidence type="ECO:0000256" key="1">
    <source>
        <dbReference type="SAM" id="SignalP"/>
    </source>
</evidence>
<dbReference type="AlphaFoldDB" id="A0A6I4SQI3"/>
<evidence type="ECO:0000313" key="3">
    <source>
        <dbReference type="Proteomes" id="UP000468943"/>
    </source>
</evidence>
<name>A0A6I4SQI3_9SPHN</name>
<feature type="chain" id="PRO_5026001898" description="Curlin associated repeat-containing protein" evidence="1">
    <location>
        <begin position="28"/>
        <end position="207"/>
    </location>
</feature>
<keyword evidence="3" id="KW-1185">Reference proteome</keyword>
<dbReference type="Proteomes" id="UP000468943">
    <property type="component" value="Unassembled WGS sequence"/>
</dbReference>
<protein>
    <recommendedName>
        <fullName evidence="4">Curlin associated repeat-containing protein</fullName>
    </recommendedName>
</protein>
<accession>A0A6I4SQI3</accession>
<organism evidence="2 3">
    <name type="scientific">Pontixanthobacter gangjinensis</name>
    <dbReference type="NCBI Taxonomy" id="1028742"/>
    <lineage>
        <taxon>Bacteria</taxon>
        <taxon>Pseudomonadati</taxon>
        <taxon>Pseudomonadota</taxon>
        <taxon>Alphaproteobacteria</taxon>
        <taxon>Sphingomonadales</taxon>
        <taxon>Erythrobacteraceae</taxon>
        <taxon>Pontixanthobacter</taxon>
    </lineage>
</organism>
<reference evidence="2 3" key="1">
    <citation type="submission" date="2019-12" db="EMBL/GenBank/DDBJ databases">
        <title>Genomic-based taxomic classification of the family Erythrobacteraceae.</title>
        <authorList>
            <person name="Xu L."/>
        </authorList>
    </citation>
    <scope>NUCLEOTIDE SEQUENCE [LARGE SCALE GENOMIC DNA]</scope>
    <source>
        <strain evidence="2 3">JCM 17802</strain>
    </source>
</reference>
<proteinExistence type="predicted"/>
<dbReference type="OrthoDB" id="7596140at2"/>
<dbReference type="EMBL" id="WTYS01000001">
    <property type="protein sequence ID" value="MXO57638.1"/>
    <property type="molecule type" value="Genomic_DNA"/>
</dbReference>
<gene>
    <name evidence="2" type="ORF">GRI36_12185</name>
</gene>
<evidence type="ECO:0008006" key="4">
    <source>
        <dbReference type="Google" id="ProtNLM"/>
    </source>
</evidence>
<feature type="signal peptide" evidence="1">
    <location>
        <begin position="1"/>
        <end position="27"/>
    </location>
</feature>
<keyword evidence="1" id="KW-0732">Signal</keyword>
<evidence type="ECO:0000313" key="2">
    <source>
        <dbReference type="EMBL" id="MXO57638.1"/>
    </source>
</evidence>